<comment type="similarity">
    <text evidence="2 7">Belongs to the peptidase M14 family.</text>
</comment>
<dbReference type="GO" id="GO:0006508">
    <property type="term" value="P:proteolysis"/>
    <property type="evidence" value="ECO:0007669"/>
    <property type="project" value="UniProtKB-KW"/>
</dbReference>
<dbReference type="GeneID" id="108671502"/>
<evidence type="ECO:0000256" key="7">
    <source>
        <dbReference type="PROSITE-ProRule" id="PRU01379"/>
    </source>
</evidence>
<dbReference type="OrthoDB" id="3626597at2759"/>
<sequence length="187" mass="19281">MGAGNTETDTGNAEVDTGNAEADTGNAEVDTGIAETGTGNAEADTGNAETDPKDAAATEGEALRRTKDAGGLAASFSIHSYGSLWLYAYGYTSALPPDHLEMERVSAAGVAGIAAVNGSVYTAGPHYTTIYPSTGTVVDYGYEYVRATHTYIIEARSDGYGFLLPEDLIAGTAEEIWQGVLAAVLAL</sequence>
<keyword evidence="6" id="KW-0482">Metalloprotease</keyword>
<feature type="active site" description="Proton donor/acceptor" evidence="7">
    <location>
        <position position="154"/>
    </location>
</feature>
<dbReference type="InterPro" id="IPR000834">
    <property type="entry name" value="Peptidase_M14"/>
</dbReference>
<feature type="domain" description="Peptidase M14" evidence="9">
    <location>
        <begin position="1"/>
        <end position="187"/>
    </location>
</feature>
<dbReference type="AlphaFoldDB" id="A0A8B7NLK0"/>
<evidence type="ECO:0000256" key="1">
    <source>
        <dbReference type="ARBA" id="ARBA00001947"/>
    </source>
</evidence>
<keyword evidence="11" id="KW-0121">Carboxypeptidase</keyword>
<keyword evidence="4" id="KW-0378">Hydrolase</keyword>
<dbReference type="RefSeq" id="XP_018014544.1">
    <property type="nucleotide sequence ID" value="XM_018159055.1"/>
</dbReference>
<evidence type="ECO:0000313" key="11">
    <source>
        <dbReference type="RefSeq" id="XP_018014544.1"/>
    </source>
</evidence>
<evidence type="ECO:0000313" key="10">
    <source>
        <dbReference type="Proteomes" id="UP000694843"/>
    </source>
</evidence>
<protein>
    <submittedName>
        <fullName evidence="11">Carboxypeptidase A1</fullName>
    </submittedName>
</protein>
<dbReference type="GO" id="GO:0005615">
    <property type="term" value="C:extracellular space"/>
    <property type="evidence" value="ECO:0007669"/>
    <property type="project" value="TreeGrafter"/>
</dbReference>
<feature type="region of interest" description="Disordered" evidence="8">
    <location>
        <begin position="1"/>
        <end position="61"/>
    </location>
</feature>
<feature type="compositionally biased region" description="Basic and acidic residues" evidence="8">
    <location>
        <begin position="50"/>
        <end position="61"/>
    </location>
</feature>
<dbReference type="Gene3D" id="3.40.630.10">
    <property type="entry name" value="Zn peptidases"/>
    <property type="match status" value="1"/>
</dbReference>
<evidence type="ECO:0000259" key="9">
    <source>
        <dbReference type="PROSITE" id="PS52035"/>
    </source>
</evidence>
<dbReference type="SUPFAM" id="SSF53187">
    <property type="entry name" value="Zn-dependent exopeptidases"/>
    <property type="match status" value="1"/>
</dbReference>
<keyword evidence="3" id="KW-0645">Protease</keyword>
<comment type="cofactor">
    <cofactor evidence="1">
        <name>Zn(2+)</name>
        <dbReference type="ChEBI" id="CHEBI:29105"/>
    </cofactor>
</comment>
<name>A0A8B7NLK0_HYAAZ</name>
<keyword evidence="5" id="KW-0862">Zinc</keyword>
<evidence type="ECO:0000256" key="2">
    <source>
        <dbReference type="ARBA" id="ARBA00005988"/>
    </source>
</evidence>
<proteinExistence type="inferred from homology"/>
<dbReference type="GO" id="GO:0008270">
    <property type="term" value="F:zinc ion binding"/>
    <property type="evidence" value="ECO:0007669"/>
    <property type="project" value="InterPro"/>
</dbReference>
<evidence type="ECO:0000256" key="3">
    <source>
        <dbReference type="ARBA" id="ARBA00022670"/>
    </source>
</evidence>
<dbReference type="Proteomes" id="UP000694843">
    <property type="component" value="Unplaced"/>
</dbReference>
<dbReference type="KEGG" id="hazt:108671502"/>
<evidence type="ECO:0000256" key="8">
    <source>
        <dbReference type="SAM" id="MobiDB-lite"/>
    </source>
</evidence>
<reference evidence="11" key="1">
    <citation type="submission" date="2025-08" db="UniProtKB">
        <authorList>
            <consortium name="RefSeq"/>
        </authorList>
    </citation>
    <scope>IDENTIFICATION</scope>
</reference>
<evidence type="ECO:0000256" key="6">
    <source>
        <dbReference type="ARBA" id="ARBA00023049"/>
    </source>
</evidence>
<keyword evidence="10" id="KW-1185">Reference proteome</keyword>
<organism evidence="10 11">
    <name type="scientific">Hyalella azteca</name>
    <name type="common">Amphipod</name>
    <dbReference type="NCBI Taxonomy" id="294128"/>
    <lineage>
        <taxon>Eukaryota</taxon>
        <taxon>Metazoa</taxon>
        <taxon>Ecdysozoa</taxon>
        <taxon>Arthropoda</taxon>
        <taxon>Crustacea</taxon>
        <taxon>Multicrustacea</taxon>
        <taxon>Malacostraca</taxon>
        <taxon>Eumalacostraca</taxon>
        <taxon>Peracarida</taxon>
        <taxon>Amphipoda</taxon>
        <taxon>Senticaudata</taxon>
        <taxon>Talitrida</taxon>
        <taxon>Talitroidea</taxon>
        <taxon>Hyalellidae</taxon>
        <taxon>Hyalella</taxon>
    </lineage>
</organism>
<gene>
    <name evidence="11" type="primary">LOC108671502</name>
</gene>
<dbReference type="PROSITE" id="PS52035">
    <property type="entry name" value="PEPTIDASE_M14"/>
    <property type="match status" value="1"/>
</dbReference>
<dbReference type="PANTHER" id="PTHR11705:SF143">
    <property type="entry name" value="SLL0236 PROTEIN"/>
    <property type="match status" value="1"/>
</dbReference>
<dbReference type="GO" id="GO:0004181">
    <property type="term" value="F:metallocarboxypeptidase activity"/>
    <property type="evidence" value="ECO:0007669"/>
    <property type="project" value="InterPro"/>
</dbReference>
<feature type="compositionally biased region" description="Polar residues" evidence="8">
    <location>
        <begin position="1"/>
        <end position="11"/>
    </location>
</feature>
<evidence type="ECO:0000256" key="4">
    <source>
        <dbReference type="ARBA" id="ARBA00022801"/>
    </source>
</evidence>
<dbReference type="PANTHER" id="PTHR11705">
    <property type="entry name" value="PROTEASE FAMILY M14 CARBOXYPEPTIDASE A,B"/>
    <property type="match status" value="1"/>
</dbReference>
<dbReference type="Pfam" id="PF00246">
    <property type="entry name" value="Peptidase_M14"/>
    <property type="match status" value="1"/>
</dbReference>
<evidence type="ECO:0000256" key="5">
    <source>
        <dbReference type="ARBA" id="ARBA00022833"/>
    </source>
</evidence>
<accession>A0A8B7NLK0</accession>